<evidence type="ECO:0000313" key="3">
    <source>
        <dbReference type="EMBL" id="CAG6614512.1"/>
    </source>
</evidence>
<dbReference type="PANTHER" id="PTHR21344">
    <property type="entry name" value="RAL GTPASE-ACTIVATING PROTEIN SUBUNIT BETA"/>
    <property type="match status" value="1"/>
</dbReference>
<sequence length="359" mass="39247">MTWRHRLALIEQWNRVNLTLTSKLLEFMYGPTFPELKISDEDAQVMPSGMSPDCIAQCWFRFLHTLGSPVDLSRPQVISQTPAFLQHALTNDLADPSLHPCLVTLPVNFCKAIKGVASIVDAFLGTPKTSLIGLTSSRISTVGHSSIPPNSGPPSTSSISSIASLAADHKGPLAEDRPKCNSILHLFGEWLFEAALIGSDFSKDKVNSKDCKRRPSSIMIDTVSVSSAGSMKGSLSMSQPGSLTDEGDSLTPPLLSPERYQVGRAEALGALCRIFGAKKTGEEILPIYLARFYICLQQGLRVSETRECEEVLSSILLNSTDLFRLDLDGIQLLLPYFLDALELVLTEKDPRIKISLSRT</sequence>
<feature type="region of interest" description="Disordered" evidence="1">
    <location>
        <begin position="229"/>
        <end position="250"/>
    </location>
</feature>
<dbReference type="GO" id="GO:0005096">
    <property type="term" value="F:GTPase activator activity"/>
    <property type="evidence" value="ECO:0007669"/>
    <property type="project" value="InterPro"/>
</dbReference>
<evidence type="ECO:0000259" key="2">
    <source>
        <dbReference type="Pfam" id="PF20412"/>
    </source>
</evidence>
<dbReference type="AlphaFoldDB" id="A0A8D8PTC3"/>
<dbReference type="Pfam" id="PF20412">
    <property type="entry name" value="RALGAPB_N"/>
    <property type="match status" value="1"/>
</dbReference>
<dbReference type="EMBL" id="HBUF01030517">
    <property type="protein sequence ID" value="CAG6614512.1"/>
    <property type="molecule type" value="Transcribed_RNA"/>
</dbReference>
<feature type="compositionally biased region" description="Polar residues" evidence="1">
    <location>
        <begin position="229"/>
        <end position="242"/>
    </location>
</feature>
<name>A0A8D8PTC3_9HEMI</name>
<protein>
    <submittedName>
        <fullName evidence="3">Ral GTPase-activating protein subunit beta</fullName>
    </submittedName>
</protein>
<dbReference type="PANTHER" id="PTHR21344:SF1">
    <property type="entry name" value="RAL GTPASE-ACTIVATING PROTEIN SUBUNIT BETA"/>
    <property type="match status" value="1"/>
</dbReference>
<proteinExistence type="predicted"/>
<reference evidence="3" key="1">
    <citation type="submission" date="2021-05" db="EMBL/GenBank/DDBJ databases">
        <authorList>
            <person name="Alioto T."/>
            <person name="Alioto T."/>
            <person name="Gomez Garrido J."/>
        </authorList>
    </citation>
    <scope>NUCLEOTIDE SEQUENCE</scope>
</reference>
<dbReference type="InterPro" id="IPR046859">
    <property type="entry name" value="RGPA/RALGAPB_N"/>
</dbReference>
<dbReference type="InterPro" id="IPR039930">
    <property type="entry name" value="RALGAPB"/>
</dbReference>
<accession>A0A8D8PTC3</accession>
<feature type="domain" description="Ral GTPase-activating protein subunit alpha/beta N-terminal" evidence="2">
    <location>
        <begin position="2"/>
        <end position="31"/>
    </location>
</feature>
<evidence type="ECO:0000256" key="1">
    <source>
        <dbReference type="SAM" id="MobiDB-lite"/>
    </source>
</evidence>
<organism evidence="3">
    <name type="scientific">Cacopsylla melanoneura</name>
    <dbReference type="NCBI Taxonomy" id="428564"/>
    <lineage>
        <taxon>Eukaryota</taxon>
        <taxon>Metazoa</taxon>
        <taxon>Ecdysozoa</taxon>
        <taxon>Arthropoda</taxon>
        <taxon>Hexapoda</taxon>
        <taxon>Insecta</taxon>
        <taxon>Pterygota</taxon>
        <taxon>Neoptera</taxon>
        <taxon>Paraneoptera</taxon>
        <taxon>Hemiptera</taxon>
        <taxon>Sternorrhyncha</taxon>
        <taxon>Psylloidea</taxon>
        <taxon>Psyllidae</taxon>
        <taxon>Psyllinae</taxon>
        <taxon>Cacopsylla</taxon>
    </lineage>
</organism>